<protein>
    <recommendedName>
        <fullName evidence="3">PLP-dependent aminotransferase family protein</fullName>
    </recommendedName>
</protein>
<proteinExistence type="predicted"/>
<name>A0A4Q0MB94_9SPHI</name>
<gene>
    <name evidence="1" type="ORF">EKH83_07850</name>
</gene>
<organism evidence="1 2">
    <name type="scientific">Arcticibacter tournemirensis</name>
    <dbReference type="NCBI Taxonomy" id="699437"/>
    <lineage>
        <taxon>Bacteria</taxon>
        <taxon>Pseudomonadati</taxon>
        <taxon>Bacteroidota</taxon>
        <taxon>Sphingobacteriia</taxon>
        <taxon>Sphingobacteriales</taxon>
        <taxon>Sphingobacteriaceae</taxon>
        <taxon>Arcticibacter</taxon>
    </lineage>
</organism>
<dbReference type="InterPro" id="IPR015424">
    <property type="entry name" value="PyrdxlP-dep_Trfase"/>
</dbReference>
<dbReference type="InterPro" id="IPR036388">
    <property type="entry name" value="WH-like_DNA-bd_sf"/>
</dbReference>
<dbReference type="SUPFAM" id="SSF53383">
    <property type="entry name" value="PLP-dependent transferases"/>
    <property type="match status" value="1"/>
</dbReference>
<dbReference type="InterPro" id="IPR015421">
    <property type="entry name" value="PyrdxlP-dep_Trfase_major"/>
</dbReference>
<comment type="caution">
    <text evidence="1">The sequence shown here is derived from an EMBL/GenBank/DDBJ whole genome shotgun (WGS) entry which is preliminary data.</text>
</comment>
<sequence>MPERLLKLEKKEGFLVREETELYLKDLIRGMKPGDPFFSVRSLSRYLKVKRHAAELILRKFTGEGILNSQPYVGYFVKESYLLNEPPPLYEGSDAPFYFRTSAPAFGATYYPAHERFINLGCATPDPEILHLEKYLSLYQGTGVSFKQRLAGFGQDFSSAISHILLRRGISIPSVNFCVIRDSALSLVVSSVIRRGDRVVMSDWGDTEAEIAFLEAGAEILYTGSDDEGMLVDKLAPVSGSEKIKAVFIRPMVGVPACKRLSEERMNMLFEYAEAMNFVVISLERDPDFCIDPIWPPLQNRKYFNRLISISCVCNVFPQYSNTDIVTGPADFISGLSLSSSIRFPKPDPLRLLVLIQMEEDGELQTQIKRLQNYYKGCRDYLSDAFDYYLRGKAVLTMPDEGLHAFIRFGRKTDLSVLLDWMGEGCLYHQAANNHLAGDFKVSSVRLGYGFPGIETHKKLFKKLSNII</sequence>
<dbReference type="Proteomes" id="UP000290848">
    <property type="component" value="Unassembled WGS sequence"/>
</dbReference>
<dbReference type="RefSeq" id="WP_128768852.1">
    <property type="nucleotide sequence ID" value="NZ_RXOC01000004.1"/>
</dbReference>
<dbReference type="EMBL" id="RXOC01000004">
    <property type="protein sequence ID" value="RXF70547.1"/>
    <property type="molecule type" value="Genomic_DNA"/>
</dbReference>
<dbReference type="PANTHER" id="PTHR46577">
    <property type="entry name" value="HTH-TYPE TRANSCRIPTIONAL REGULATORY PROTEIN GABR"/>
    <property type="match status" value="1"/>
</dbReference>
<dbReference type="PANTHER" id="PTHR46577:SF1">
    <property type="entry name" value="HTH-TYPE TRANSCRIPTIONAL REGULATORY PROTEIN GABR"/>
    <property type="match status" value="1"/>
</dbReference>
<dbReference type="InterPro" id="IPR051446">
    <property type="entry name" value="HTH_trans_reg/aminotransferase"/>
</dbReference>
<dbReference type="AlphaFoldDB" id="A0A4Q0MB94"/>
<evidence type="ECO:0000313" key="1">
    <source>
        <dbReference type="EMBL" id="RXF70547.1"/>
    </source>
</evidence>
<evidence type="ECO:0000313" key="2">
    <source>
        <dbReference type="Proteomes" id="UP000290848"/>
    </source>
</evidence>
<dbReference type="Gene3D" id="3.40.640.10">
    <property type="entry name" value="Type I PLP-dependent aspartate aminotransferase-like (Major domain)"/>
    <property type="match status" value="1"/>
</dbReference>
<reference evidence="1 2" key="1">
    <citation type="submission" date="2018-12" db="EMBL/GenBank/DDBJ databases">
        <title>The Draft Genome Sequence of the Soil Bacterium Pedobacter tournemirensis R1.</title>
        <authorList>
            <person name="He J."/>
        </authorList>
    </citation>
    <scope>NUCLEOTIDE SEQUENCE [LARGE SCALE GENOMIC DNA]</scope>
    <source>
        <strain evidence="1 2">R1</strain>
    </source>
</reference>
<accession>A0A4Q0MB94</accession>
<dbReference type="Gene3D" id="1.10.10.10">
    <property type="entry name" value="Winged helix-like DNA-binding domain superfamily/Winged helix DNA-binding domain"/>
    <property type="match status" value="1"/>
</dbReference>
<evidence type="ECO:0008006" key="3">
    <source>
        <dbReference type="Google" id="ProtNLM"/>
    </source>
</evidence>